<dbReference type="PANTHER" id="PTHR43352">
    <property type="entry name" value="ACETYL-COA SYNTHETASE"/>
    <property type="match status" value="1"/>
</dbReference>
<dbReference type="InterPro" id="IPR020845">
    <property type="entry name" value="AMP-binding_CS"/>
</dbReference>
<feature type="domain" description="AMP-binding enzyme C-terminal" evidence="3">
    <location>
        <begin position="417"/>
        <end position="490"/>
    </location>
</feature>
<proteinExistence type="predicted"/>
<evidence type="ECO:0000313" key="4">
    <source>
        <dbReference type="EMBL" id="CUH82240.1"/>
    </source>
</evidence>
<dbReference type="InterPro" id="IPR045851">
    <property type="entry name" value="AMP-bd_C_sf"/>
</dbReference>
<accession>A0A0P1GJJ7</accession>
<dbReference type="Pfam" id="PF00501">
    <property type="entry name" value="AMP-binding"/>
    <property type="match status" value="1"/>
</dbReference>
<keyword evidence="5" id="KW-1185">Reference proteome</keyword>
<organism evidence="4 5">
    <name type="scientific">Tritonibacter multivorans</name>
    <dbReference type="NCBI Taxonomy" id="928856"/>
    <lineage>
        <taxon>Bacteria</taxon>
        <taxon>Pseudomonadati</taxon>
        <taxon>Pseudomonadota</taxon>
        <taxon>Alphaproteobacteria</taxon>
        <taxon>Rhodobacterales</taxon>
        <taxon>Paracoccaceae</taxon>
        <taxon>Tritonibacter</taxon>
    </lineage>
</organism>
<dbReference type="Pfam" id="PF13193">
    <property type="entry name" value="AMP-binding_C"/>
    <property type="match status" value="1"/>
</dbReference>
<dbReference type="Gene3D" id="3.40.50.12780">
    <property type="entry name" value="N-terminal domain of ligase-like"/>
    <property type="match status" value="1"/>
</dbReference>
<dbReference type="SUPFAM" id="SSF56801">
    <property type="entry name" value="Acetyl-CoA synthetase-like"/>
    <property type="match status" value="1"/>
</dbReference>
<dbReference type="PROSITE" id="PS00455">
    <property type="entry name" value="AMP_BINDING"/>
    <property type="match status" value="1"/>
</dbReference>
<evidence type="ECO:0000259" key="3">
    <source>
        <dbReference type="Pfam" id="PF13193"/>
    </source>
</evidence>
<dbReference type="RefSeq" id="WP_058291797.1">
    <property type="nucleotide sequence ID" value="NZ_CYSD01000043.1"/>
</dbReference>
<dbReference type="Proteomes" id="UP000052022">
    <property type="component" value="Unassembled WGS sequence"/>
</dbReference>
<protein>
    <submittedName>
        <fullName evidence="4">Long-chain-fatty-acid--CoA ligase</fullName>
        <ecNumber evidence="4">6.2.1.3</ecNumber>
    </submittedName>
</protein>
<dbReference type="PANTHER" id="PTHR43352:SF1">
    <property type="entry name" value="ANTHRANILATE--COA LIGASE"/>
    <property type="match status" value="1"/>
</dbReference>
<dbReference type="GO" id="GO:0004467">
    <property type="term" value="F:long-chain fatty acid-CoA ligase activity"/>
    <property type="evidence" value="ECO:0007669"/>
    <property type="project" value="UniProtKB-EC"/>
</dbReference>
<name>A0A0P1GJJ7_9RHOB</name>
<dbReference type="InterPro" id="IPR000873">
    <property type="entry name" value="AMP-dep_synth/lig_dom"/>
</dbReference>
<dbReference type="AlphaFoldDB" id="A0A0P1GJJ7"/>
<evidence type="ECO:0000313" key="5">
    <source>
        <dbReference type="Proteomes" id="UP000052022"/>
    </source>
</evidence>
<dbReference type="EC" id="6.2.1.3" evidence="4"/>
<evidence type="ECO:0000256" key="1">
    <source>
        <dbReference type="ARBA" id="ARBA00022598"/>
    </source>
</evidence>
<dbReference type="GO" id="GO:0044550">
    <property type="term" value="P:secondary metabolite biosynthetic process"/>
    <property type="evidence" value="ECO:0007669"/>
    <property type="project" value="TreeGrafter"/>
</dbReference>
<dbReference type="Gene3D" id="3.30.300.30">
    <property type="match status" value="1"/>
</dbReference>
<evidence type="ECO:0000259" key="2">
    <source>
        <dbReference type="Pfam" id="PF00501"/>
    </source>
</evidence>
<sequence>MLSIFDRGTATPCPCHLNLAQYVLTQADVSPDKPALEVLGAQSTEVWTRAEFSRAVRGLAAGLLDEGFTPGDILLMRLGNTVDFPIAFLAAIWAGLIPVPTSGQLSEPEVQGIIADLGPAAILHEPDLSCPAHPRILTTETLRRLQTATPHAQHNSGRDDLAYIVYTSGTSGRPRAVAHAHRAIWARRMMIRDWYDLRPDDRMMHAGAFNWTFTLGTGLMDPLTVGATALVPKAGTQPGDLARLLDRSEATIFAGVPGIYRHILKQEAALAFPRLRHCLSAGEKLSPALHAAWRDRTGREIYEAFGMSECSTFISAAPHLPSAGSSLGQPQTGRRVAILGDDGPAPLNDPGVIAVHRTDPGLMIGYFGAPEATRARMQGEWFLTGDRGSMDADGQVTYLGRADDMMNAGGYRVSPLEVEAAMATCPHLTQFAVTAIEVKPDVQIIVGFYSGSKELTAEVLRDFAKSRLADYKQPKTYQRVEALPLGPNGKLRRRALPALYEGHRT</sequence>
<gene>
    <name evidence="4" type="primary">lcfB_6</name>
    <name evidence="4" type="ORF">TRM7557_03826</name>
</gene>
<keyword evidence="1 4" id="KW-0436">Ligase</keyword>
<dbReference type="InterPro" id="IPR025110">
    <property type="entry name" value="AMP-bd_C"/>
</dbReference>
<dbReference type="InterPro" id="IPR042099">
    <property type="entry name" value="ANL_N_sf"/>
</dbReference>
<reference evidence="4 5" key="1">
    <citation type="submission" date="2015-09" db="EMBL/GenBank/DDBJ databases">
        <authorList>
            <consortium name="Swine Surveillance"/>
        </authorList>
    </citation>
    <scope>NUCLEOTIDE SEQUENCE [LARGE SCALE GENOMIC DNA]</scope>
    <source>
        <strain evidence="4 5">CECT 7557</strain>
    </source>
</reference>
<dbReference type="STRING" id="928856.SAMN04488049_105172"/>
<dbReference type="OrthoDB" id="9803968at2"/>
<dbReference type="EMBL" id="CYSD01000043">
    <property type="protein sequence ID" value="CUH82240.1"/>
    <property type="molecule type" value="Genomic_DNA"/>
</dbReference>
<feature type="domain" description="AMP-dependent synthetase/ligase" evidence="2">
    <location>
        <begin position="25"/>
        <end position="367"/>
    </location>
</feature>